<evidence type="ECO:0000259" key="8">
    <source>
        <dbReference type="Pfam" id="PF00535"/>
    </source>
</evidence>
<dbReference type="GO" id="GO:0003676">
    <property type="term" value="F:nucleic acid binding"/>
    <property type="evidence" value="ECO:0007669"/>
    <property type="project" value="InterPro"/>
</dbReference>
<gene>
    <name evidence="10" type="ORF">TBRA_LOCUS10065</name>
</gene>
<dbReference type="Pfam" id="PF13358">
    <property type="entry name" value="DDE_3"/>
    <property type="match status" value="1"/>
</dbReference>
<evidence type="ECO:0000256" key="7">
    <source>
        <dbReference type="ARBA" id="ARBA00023211"/>
    </source>
</evidence>
<dbReference type="GO" id="GO:0004653">
    <property type="term" value="F:polypeptide N-acetylgalactosaminyltransferase activity"/>
    <property type="evidence" value="ECO:0007669"/>
    <property type="project" value="TreeGrafter"/>
</dbReference>
<evidence type="ECO:0000256" key="2">
    <source>
        <dbReference type="ARBA" id="ARBA00004922"/>
    </source>
</evidence>
<comment type="cofactor">
    <cofactor evidence="1">
        <name>Mn(2+)</name>
        <dbReference type="ChEBI" id="CHEBI:29035"/>
    </cofactor>
</comment>
<evidence type="ECO:0000313" key="11">
    <source>
        <dbReference type="Proteomes" id="UP000479190"/>
    </source>
</evidence>
<proteinExistence type="predicted"/>
<dbReference type="Proteomes" id="UP000479190">
    <property type="component" value="Unassembled WGS sequence"/>
</dbReference>
<dbReference type="InterPro" id="IPR036397">
    <property type="entry name" value="RNaseH_sf"/>
</dbReference>
<dbReference type="AlphaFoldDB" id="A0A6H5IKT9"/>
<dbReference type="OrthoDB" id="9996331at2759"/>
<evidence type="ECO:0000256" key="1">
    <source>
        <dbReference type="ARBA" id="ARBA00001936"/>
    </source>
</evidence>
<keyword evidence="11" id="KW-1185">Reference proteome</keyword>
<accession>A0A6H5IKT9</accession>
<evidence type="ECO:0008006" key="12">
    <source>
        <dbReference type="Google" id="ProtNLM"/>
    </source>
</evidence>
<dbReference type="Pfam" id="PF00535">
    <property type="entry name" value="Glycos_transf_2"/>
    <property type="match status" value="1"/>
</dbReference>
<dbReference type="EMBL" id="CADCXV010000901">
    <property type="protein sequence ID" value="CAB0038278.1"/>
    <property type="molecule type" value="Genomic_DNA"/>
</dbReference>
<evidence type="ECO:0000256" key="4">
    <source>
        <dbReference type="ARBA" id="ARBA00022679"/>
    </source>
</evidence>
<dbReference type="PANTHER" id="PTHR11675">
    <property type="entry name" value="N-ACETYLGALACTOSAMINYLTRANSFERASE"/>
    <property type="match status" value="1"/>
</dbReference>
<dbReference type="GO" id="GO:0046872">
    <property type="term" value="F:metal ion binding"/>
    <property type="evidence" value="ECO:0007669"/>
    <property type="project" value="UniProtKB-KW"/>
</dbReference>
<comment type="pathway">
    <text evidence="2">Protein modification; protein glycosylation.</text>
</comment>
<evidence type="ECO:0000313" key="10">
    <source>
        <dbReference type="EMBL" id="CAB0038278.1"/>
    </source>
</evidence>
<dbReference type="InterPro" id="IPR038717">
    <property type="entry name" value="Tc1-like_DDE_dom"/>
</dbReference>
<evidence type="ECO:0000256" key="6">
    <source>
        <dbReference type="ARBA" id="ARBA00023157"/>
    </source>
</evidence>
<dbReference type="GO" id="GO:0005794">
    <property type="term" value="C:Golgi apparatus"/>
    <property type="evidence" value="ECO:0007669"/>
    <property type="project" value="TreeGrafter"/>
</dbReference>
<sequence length="636" mass="73227">MEDMVYIGQNKKSLKRLLLFWKIKLTSLVQHLKISLGLSLVYLVRLLARCKHWKYTENLHKTSAIVVFHNEGWSVLMRTVHSVINRTLPQYLEEVLLVDDFPDKDTTKNISFLGVGVVATKMYFGWASGFGAGFLTPIDRTLNSDGYVDILEEFLNPTVRAVFGDEEVINVIEDNSAIHTANIVKEWWRKNPRYRRLELPARSPEINIIENVWAEMVREWKPSMATNQAQLMNRVEQGWEALRARLDYFENLANSVPRRLRQIIENHGASINENHYLCNNLKYKNNDTVLTNTNSSGRVSDVEIENLLQEIESNRDVWFDDISTKMLTRQKHSNQLTLLIRIPYWWWKKRTRTINGDIWRAPTRRQTVCCVNNSARLQLHDVRCAVKRATSRTILFEVRVSKPAGSDMSSPAIFQAEIERVLKYVDMTNDKMLDKMFEMMNRLMNKVEGLCTSVRELDLRVSEQEAKSSAPVSPIKEDLENVKISTAKCSEFISRIPSIIAPYSATDQCEMLLSGVPSSLELSDNQVLKKTFSAMGMKHHERFITRTRSWKPKNSRSVKEHTRAIVLQCSSPIVRDGLMAQSHKLAKFENRTLFDTGGESRLSLSPLWPKKTSISCFLKQNRCLIVSITPAQSSEI</sequence>
<dbReference type="GO" id="GO:0006493">
    <property type="term" value="P:protein O-linked glycosylation"/>
    <property type="evidence" value="ECO:0007669"/>
    <property type="project" value="TreeGrafter"/>
</dbReference>
<dbReference type="Gene3D" id="3.30.420.10">
    <property type="entry name" value="Ribonuclease H-like superfamily/Ribonuclease H"/>
    <property type="match status" value="1"/>
</dbReference>
<keyword evidence="7" id="KW-0464">Manganese</keyword>
<evidence type="ECO:0000259" key="9">
    <source>
        <dbReference type="Pfam" id="PF13358"/>
    </source>
</evidence>
<keyword evidence="4" id="KW-0808">Transferase</keyword>
<dbReference type="SUPFAM" id="SSF53448">
    <property type="entry name" value="Nucleotide-diphospho-sugar transferases"/>
    <property type="match status" value="1"/>
</dbReference>
<dbReference type="InterPro" id="IPR029044">
    <property type="entry name" value="Nucleotide-diphossugar_trans"/>
</dbReference>
<keyword evidence="3" id="KW-0328">Glycosyltransferase</keyword>
<protein>
    <recommendedName>
        <fullName evidence="12">Tc1-like transposase DDE domain-containing protein</fullName>
    </recommendedName>
</protein>
<keyword evidence="6" id="KW-1015">Disulfide bond</keyword>
<organism evidence="10 11">
    <name type="scientific">Trichogramma brassicae</name>
    <dbReference type="NCBI Taxonomy" id="86971"/>
    <lineage>
        <taxon>Eukaryota</taxon>
        <taxon>Metazoa</taxon>
        <taxon>Ecdysozoa</taxon>
        <taxon>Arthropoda</taxon>
        <taxon>Hexapoda</taxon>
        <taxon>Insecta</taxon>
        <taxon>Pterygota</taxon>
        <taxon>Neoptera</taxon>
        <taxon>Endopterygota</taxon>
        <taxon>Hymenoptera</taxon>
        <taxon>Apocrita</taxon>
        <taxon>Proctotrupomorpha</taxon>
        <taxon>Chalcidoidea</taxon>
        <taxon>Trichogrammatidae</taxon>
        <taxon>Trichogramma</taxon>
    </lineage>
</organism>
<evidence type="ECO:0000256" key="3">
    <source>
        <dbReference type="ARBA" id="ARBA00022676"/>
    </source>
</evidence>
<dbReference type="InterPro" id="IPR001173">
    <property type="entry name" value="Glyco_trans_2-like"/>
</dbReference>
<evidence type="ECO:0000256" key="5">
    <source>
        <dbReference type="ARBA" id="ARBA00022723"/>
    </source>
</evidence>
<name>A0A6H5IKT9_9HYME</name>
<dbReference type="PANTHER" id="PTHR11675:SF68">
    <property type="entry name" value="N-ACETYLGALACTOSAMINYLTRANSFERASE 7"/>
    <property type="match status" value="1"/>
</dbReference>
<keyword evidence="5" id="KW-0479">Metal-binding</keyword>
<feature type="domain" description="Glycosyltransferase 2-like" evidence="8">
    <location>
        <begin position="63"/>
        <end position="110"/>
    </location>
</feature>
<reference evidence="10 11" key="1">
    <citation type="submission" date="2020-02" db="EMBL/GenBank/DDBJ databases">
        <authorList>
            <person name="Ferguson B K."/>
        </authorList>
    </citation>
    <scope>NUCLEOTIDE SEQUENCE [LARGE SCALE GENOMIC DNA]</scope>
</reference>
<feature type="domain" description="Tc1-like transposase DDE" evidence="9">
    <location>
        <begin position="139"/>
        <end position="231"/>
    </location>
</feature>